<accession>A0ABR9KNL9</accession>
<name>A0ABR9KNL9_9ACTN</name>
<sequence length="41" mass="4581">MFVHDWRAVPPQAWLEHLNRSPEPDPFGPAAATAERLAVLS</sequence>
<dbReference type="EMBL" id="JADBEF010000001">
    <property type="protein sequence ID" value="MBE1563624.1"/>
    <property type="molecule type" value="Genomic_DNA"/>
</dbReference>
<dbReference type="RefSeq" id="WP_264083198.1">
    <property type="nucleotide sequence ID" value="NZ_BAAASY010000046.1"/>
</dbReference>
<proteinExistence type="predicted"/>
<organism evidence="1 2">
    <name type="scientific">Nonomuraea africana</name>
    <dbReference type="NCBI Taxonomy" id="46171"/>
    <lineage>
        <taxon>Bacteria</taxon>
        <taxon>Bacillati</taxon>
        <taxon>Actinomycetota</taxon>
        <taxon>Actinomycetes</taxon>
        <taxon>Streptosporangiales</taxon>
        <taxon>Streptosporangiaceae</taxon>
        <taxon>Nonomuraea</taxon>
    </lineage>
</organism>
<evidence type="ECO:0000313" key="2">
    <source>
        <dbReference type="Proteomes" id="UP000661607"/>
    </source>
</evidence>
<dbReference type="Proteomes" id="UP000661607">
    <property type="component" value="Unassembled WGS sequence"/>
</dbReference>
<keyword evidence="2" id="KW-1185">Reference proteome</keyword>
<reference evidence="1 2" key="1">
    <citation type="submission" date="2020-10" db="EMBL/GenBank/DDBJ databases">
        <title>Sequencing the genomes of 1000 actinobacteria strains.</title>
        <authorList>
            <person name="Klenk H.-P."/>
        </authorList>
    </citation>
    <scope>NUCLEOTIDE SEQUENCE [LARGE SCALE GENOMIC DNA]</scope>
    <source>
        <strain evidence="1 2">DSM 43748</strain>
    </source>
</reference>
<protein>
    <submittedName>
        <fullName evidence="1">Uncharacterized protein</fullName>
    </submittedName>
</protein>
<comment type="caution">
    <text evidence="1">The sequence shown here is derived from an EMBL/GenBank/DDBJ whole genome shotgun (WGS) entry which is preliminary data.</text>
</comment>
<gene>
    <name evidence="1" type="ORF">H4W81_006403</name>
</gene>
<evidence type="ECO:0000313" key="1">
    <source>
        <dbReference type="EMBL" id="MBE1563624.1"/>
    </source>
</evidence>